<organism evidence="1 2">
    <name type="scientific">Litorivivens lipolytica</name>
    <dbReference type="NCBI Taxonomy" id="1524264"/>
    <lineage>
        <taxon>Bacteria</taxon>
        <taxon>Pseudomonadati</taxon>
        <taxon>Pseudomonadota</taxon>
        <taxon>Gammaproteobacteria</taxon>
        <taxon>Litorivivens</taxon>
    </lineage>
</organism>
<reference evidence="1 2" key="1">
    <citation type="submission" date="2020-08" db="EMBL/GenBank/DDBJ databases">
        <title>Genomic Encyclopedia of Type Strains, Phase III (KMG-III): the genomes of soil and plant-associated and newly described type strains.</title>
        <authorList>
            <person name="Whitman W."/>
        </authorList>
    </citation>
    <scope>NUCLEOTIDE SEQUENCE [LARGE SCALE GENOMIC DNA]</scope>
    <source>
        <strain evidence="1 2">CECT 8654</strain>
    </source>
</reference>
<dbReference type="AlphaFoldDB" id="A0A7W4W751"/>
<name>A0A7W4W751_9GAMM</name>
<dbReference type="RefSeq" id="WP_183411451.1">
    <property type="nucleotide sequence ID" value="NZ_JACHWY010000003.1"/>
</dbReference>
<protein>
    <submittedName>
        <fullName evidence="1">Uncharacterized protein</fullName>
    </submittedName>
</protein>
<accession>A0A7W4W751</accession>
<comment type="caution">
    <text evidence="1">The sequence shown here is derived from an EMBL/GenBank/DDBJ whole genome shotgun (WGS) entry which is preliminary data.</text>
</comment>
<proteinExistence type="predicted"/>
<evidence type="ECO:0000313" key="1">
    <source>
        <dbReference type="EMBL" id="MBB3048682.1"/>
    </source>
</evidence>
<keyword evidence="2" id="KW-1185">Reference proteome</keyword>
<gene>
    <name evidence="1" type="ORF">FHR99_002956</name>
</gene>
<dbReference type="EMBL" id="JACHWY010000003">
    <property type="protein sequence ID" value="MBB3048682.1"/>
    <property type="molecule type" value="Genomic_DNA"/>
</dbReference>
<evidence type="ECO:0000313" key="2">
    <source>
        <dbReference type="Proteomes" id="UP000537130"/>
    </source>
</evidence>
<dbReference type="Proteomes" id="UP000537130">
    <property type="component" value="Unassembled WGS sequence"/>
</dbReference>
<sequence>MDLKWGDLSIRLFSMISTFGTAQDVTAEELRVESFFPMDEDTTRQLQALT</sequence>